<dbReference type="SUPFAM" id="SSF53271">
    <property type="entry name" value="PRTase-like"/>
    <property type="match status" value="1"/>
</dbReference>
<comment type="catalytic activity">
    <reaction evidence="4">
        <text>UMP + diphosphate = 5-phospho-alpha-D-ribose 1-diphosphate + uracil</text>
        <dbReference type="Rhea" id="RHEA:13017"/>
        <dbReference type="ChEBI" id="CHEBI:17568"/>
        <dbReference type="ChEBI" id="CHEBI:33019"/>
        <dbReference type="ChEBI" id="CHEBI:57865"/>
        <dbReference type="ChEBI" id="CHEBI:58017"/>
        <dbReference type="EC" id="2.4.2.9"/>
    </reaction>
</comment>
<dbReference type="Pfam" id="PF00156">
    <property type="entry name" value="Pribosyltran"/>
    <property type="match status" value="1"/>
</dbReference>
<evidence type="ECO:0000256" key="1">
    <source>
        <dbReference type="ARBA" id="ARBA00005565"/>
    </source>
</evidence>
<proteinExistence type="inferred from homology"/>
<feature type="short sequence motif" description="PRPP-binding" evidence="4">
    <location>
        <begin position="105"/>
        <end position="117"/>
    </location>
</feature>
<dbReference type="InterPro" id="IPR029057">
    <property type="entry name" value="PRTase-like"/>
</dbReference>
<keyword evidence="3 4" id="KW-0804">Transcription</keyword>
<keyword evidence="7" id="KW-1185">Reference proteome</keyword>
<dbReference type="RefSeq" id="WP_345583210.1">
    <property type="nucleotide sequence ID" value="NZ_BAAAXF010000062.1"/>
</dbReference>
<dbReference type="HAMAP" id="MF_01219">
    <property type="entry name" value="PyrR"/>
    <property type="match status" value="1"/>
</dbReference>
<keyword evidence="4 6" id="KW-0328">Glycosyltransferase</keyword>
<comment type="function">
    <text evidence="4">Regulates the transcription of the pyrimidine nucleotide (pyr) operon in response to exogenous pyrimidines.</text>
</comment>
<dbReference type="Proteomes" id="UP001501455">
    <property type="component" value="Unassembled WGS sequence"/>
</dbReference>
<evidence type="ECO:0000313" key="6">
    <source>
        <dbReference type="EMBL" id="GAA3501932.1"/>
    </source>
</evidence>
<dbReference type="EC" id="2.4.2.9" evidence="4"/>
<dbReference type="InterPro" id="IPR050137">
    <property type="entry name" value="PyrR_bifunctional"/>
</dbReference>
<feature type="domain" description="Phosphoribosyltransferase" evidence="5">
    <location>
        <begin position="14"/>
        <end position="155"/>
    </location>
</feature>
<dbReference type="PANTHER" id="PTHR11608:SF0">
    <property type="entry name" value="BIFUNCTIONAL PROTEIN PYRR"/>
    <property type="match status" value="1"/>
</dbReference>
<dbReference type="NCBIfam" id="NF003547">
    <property type="entry name" value="PRK05205.1-3"/>
    <property type="match status" value="1"/>
</dbReference>
<evidence type="ECO:0000256" key="4">
    <source>
        <dbReference type="HAMAP-Rule" id="MF_01219"/>
    </source>
</evidence>
<dbReference type="EMBL" id="BAAAXF010000062">
    <property type="protein sequence ID" value="GAA3501932.1"/>
    <property type="molecule type" value="Genomic_DNA"/>
</dbReference>
<comment type="caution">
    <text evidence="6">The sequence shown here is derived from an EMBL/GenBank/DDBJ whole genome shotgun (WGS) entry which is preliminary data.</text>
</comment>
<evidence type="ECO:0000313" key="7">
    <source>
        <dbReference type="Proteomes" id="UP001501455"/>
    </source>
</evidence>
<dbReference type="GO" id="GO:0016757">
    <property type="term" value="F:glycosyltransferase activity"/>
    <property type="evidence" value="ECO:0007669"/>
    <property type="project" value="UniProtKB-KW"/>
</dbReference>
<name>A0ABP6U390_9ACTN</name>
<sequence>MDNTDTQSDARPVLEGPDIARVLTRIAHEIVERAKGADDVVLLGIPTRGVFLAQRLAAKLEQITERKVPVGSLDITMYRDDLRMQPPRALARTEIPGDGIDGRLVVLVDDVLFSGRTIRAALDALNDIGRPRAVQLAVLVDRGHRELPIRADYVGKNLPTSLRETVKVLLAEEDGRDTVLLGAKRTAQ</sequence>
<organism evidence="6 7">
    <name type="scientific">Streptomyces prasinosporus</name>
    <dbReference type="NCBI Taxonomy" id="68256"/>
    <lineage>
        <taxon>Bacteria</taxon>
        <taxon>Bacillati</taxon>
        <taxon>Actinomycetota</taxon>
        <taxon>Actinomycetes</taxon>
        <taxon>Kitasatosporales</taxon>
        <taxon>Streptomycetaceae</taxon>
        <taxon>Streptomyces</taxon>
        <taxon>Streptomyces albogriseolus group</taxon>
    </lineage>
</organism>
<evidence type="ECO:0000256" key="2">
    <source>
        <dbReference type="ARBA" id="ARBA00023015"/>
    </source>
</evidence>
<dbReference type="InterPro" id="IPR000836">
    <property type="entry name" value="PRTase_dom"/>
</dbReference>
<dbReference type="Gene3D" id="3.40.50.2020">
    <property type="match status" value="1"/>
</dbReference>
<reference evidence="7" key="1">
    <citation type="journal article" date="2019" name="Int. J. Syst. Evol. Microbiol.">
        <title>The Global Catalogue of Microorganisms (GCM) 10K type strain sequencing project: providing services to taxonomists for standard genome sequencing and annotation.</title>
        <authorList>
            <consortium name="The Broad Institute Genomics Platform"/>
            <consortium name="The Broad Institute Genome Sequencing Center for Infectious Disease"/>
            <person name="Wu L."/>
            <person name="Ma J."/>
        </authorList>
    </citation>
    <scope>NUCLEOTIDE SEQUENCE [LARGE SCALE GENOMIC DNA]</scope>
    <source>
        <strain evidence="7">JCM 4816</strain>
    </source>
</reference>
<gene>
    <name evidence="4 6" type="primary">pyrR</name>
    <name evidence="6" type="ORF">GCM10019016_090400</name>
</gene>
<dbReference type="CDD" id="cd06223">
    <property type="entry name" value="PRTases_typeI"/>
    <property type="match status" value="1"/>
</dbReference>
<accession>A0ABP6U390</accession>
<dbReference type="InterPro" id="IPR023050">
    <property type="entry name" value="PyrR"/>
</dbReference>
<protein>
    <recommendedName>
        <fullName evidence="4">Bifunctional protein PyrR</fullName>
    </recommendedName>
    <domain>
        <recommendedName>
            <fullName evidence="4">Pyrimidine operon regulatory protein</fullName>
        </recommendedName>
    </domain>
    <domain>
        <recommendedName>
            <fullName evidence="4">Uracil phosphoribosyltransferase</fullName>
            <shortName evidence="4">UPRTase</shortName>
            <ecNumber evidence="4">2.4.2.9</ecNumber>
        </recommendedName>
    </domain>
</protein>
<keyword evidence="4" id="KW-0808">Transferase</keyword>
<dbReference type="PANTHER" id="PTHR11608">
    <property type="entry name" value="BIFUNCTIONAL PROTEIN PYRR"/>
    <property type="match status" value="1"/>
</dbReference>
<evidence type="ECO:0000256" key="3">
    <source>
        <dbReference type="ARBA" id="ARBA00023163"/>
    </source>
</evidence>
<comment type="similarity">
    <text evidence="1 4">Belongs to the purine/pyrimidine phosphoribosyltransferase family. PyrR subfamily.</text>
</comment>
<keyword evidence="2 4" id="KW-0805">Transcription regulation</keyword>
<dbReference type="NCBIfam" id="NF003549">
    <property type="entry name" value="PRK05205.1-5"/>
    <property type="match status" value="1"/>
</dbReference>
<comment type="function">
    <text evidence="4">Also displays a weak uracil phosphoribosyltransferase activity which is not physiologically significant.</text>
</comment>
<evidence type="ECO:0000259" key="5">
    <source>
        <dbReference type="Pfam" id="PF00156"/>
    </source>
</evidence>